<evidence type="ECO:0000313" key="2">
    <source>
        <dbReference type="Proteomes" id="UP000242715"/>
    </source>
</evidence>
<evidence type="ECO:0000313" key="1">
    <source>
        <dbReference type="EMBL" id="GAU36970.1"/>
    </source>
</evidence>
<name>A0A2Z6NKI3_TRISU</name>
<accession>A0A2Z6NKI3</accession>
<dbReference type="AlphaFoldDB" id="A0A2Z6NKI3"/>
<keyword evidence="2" id="KW-1185">Reference proteome</keyword>
<protein>
    <submittedName>
        <fullName evidence="1">Uncharacterized protein</fullName>
    </submittedName>
</protein>
<dbReference type="Proteomes" id="UP000242715">
    <property type="component" value="Unassembled WGS sequence"/>
</dbReference>
<reference evidence="2" key="1">
    <citation type="journal article" date="2017" name="Front. Plant Sci.">
        <title>Climate Clever Clovers: New Paradigm to Reduce the Environmental Footprint of Ruminants by Breeding Low Methanogenic Forages Utilizing Haplotype Variation.</title>
        <authorList>
            <person name="Kaur P."/>
            <person name="Appels R."/>
            <person name="Bayer P.E."/>
            <person name="Keeble-Gagnere G."/>
            <person name="Wang J."/>
            <person name="Hirakawa H."/>
            <person name="Shirasawa K."/>
            <person name="Vercoe P."/>
            <person name="Stefanova K."/>
            <person name="Durmic Z."/>
            <person name="Nichols P."/>
            <person name="Revell C."/>
            <person name="Isobe S.N."/>
            <person name="Edwards D."/>
            <person name="Erskine W."/>
        </authorList>
    </citation>
    <scope>NUCLEOTIDE SEQUENCE [LARGE SCALE GENOMIC DNA]</scope>
    <source>
        <strain evidence="2">cv. Daliak</strain>
    </source>
</reference>
<dbReference type="EMBL" id="DF973648">
    <property type="protein sequence ID" value="GAU36970.1"/>
    <property type="molecule type" value="Genomic_DNA"/>
</dbReference>
<organism evidence="1 2">
    <name type="scientific">Trifolium subterraneum</name>
    <name type="common">Subterranean clover</name>
    <dbReference type="NCBI Taxonomy" id="3900"/>
    <lineage>
        <taxon>Eukaryota</taxon>
        <taxon>Viridiplantae</taxon>
        <taxon>Streptophyta</taxon>
        <taxon>Embryophyta</taxon>
        <taxon>Tracheophyta</taxon>
        <taxon>Spermatophyta</taxon>
        <taxon>Magnoliopsida</taxon>
        <taxon>eudicotyledons</taxon>
        <taxon>Gunneridae</taxon>
        <taxon>Pentapetalae</taxon>
        <taxon>rosids</taxon>
        <taxon>fabids</taxon>
        <taxon>Fabales</taxon>
        <taxon>Fabaceae</taxon>
        <taxon>Papilionoideae</taxon>
        <taxon>50 kb inversion clade</taxon>
        <taxon>NPAAA clade</taxon>
        <taxon>Hologalegina</taxon>
        <taxon>IRL clade</taxon>
        <taxon>Trifolieae</taxon>
        <taxon>Trifolium</taxon>
    </lineage>
</organism>
<gene>
    <name evidence="1" type="ORF">TSUD_57480</name>
</gene>
<sequence>MGKNDNLRKETNKTRKVVEEVTSDEGNNVNMLLLWAMAISWLDRMIKHEDGLMKHFAAHMGTREIFQRWINKTNNYSVVSTW</sequence>
<proteinExistence type="predicted"/>